<dbReference type="STRING" id="760192.Halhy_6089"/>
<evidence type="ECO:0000256" key="2">
    <source>
        <dbReference type="ARBA" id="ARBA00023136"/>
    </source>
</evidence>
<dbReference type="PRINTS" id="PR01021">
    <property type="entry name" value="OMPADOMAIN"/>
</dbReference>
<dbReference type="Proteomes" id="UP000008461">
    <property type="component" value="Chromosome"/>
</dbReference>
<dbReference type="InterPro" id="IPR006664">
    <property type="entry name" value="OMP_bac"/>
</dbReference>
<dbReference type="Pfam" id="PF07676">
    <property type="entry name" value="PD40"/>
    <property type="match status" value="3"/>
</dbReference>
<evidence type="ECO:0000256" key="1">
    <source>
        <dbReference type="ARBA" id="ARBA00004442"/>
    </source>
</evidence>
<evidence type="ECO:0000313" key="7">
    <source>
        <dbReference type="Proteomes" id="UP000008461"/>
    </source>
</evidence>
<dbReference type="CDD" id="cd07185">
    <property type="entry name" value="OmpA_C-like"/>
    <property type="match status" value="1"/>
</dbReference>
<evidence type="ECO:0000259" key="5">
    <source>
        <dbReference type="PROSITE" id="PS51123"/>
    </source>
</evidence>
<dbReference type="Gene3D" id="3.30.1330.60">
    <property type="entry name" value="OmpA-like domain"/>
    <property type="match status" value="1"/>
</dbReference>
<dbReference type="InterPro" id="IPR006665">
    <property type="entry name" value="OmpA-like"/>
</dbReference>
<evidence type="ECO:0000256" key="3">
    <source>
        <dbReference type="ARBA" id="ARBA00023237"/>
    </source>
</evidence>
<keyword evidence="2 4" id="KW-0472">Membrane</keyword>
<dbReference type="HOGENOM" id="CLU_527790_0_0_10"/>
<name>F4L2J3_HALH1</name>
<gene>
    <name evidence="6" type="ordered locus">Halhy_6089</name>
</gene>
<dbReference type="KEGG" id="hhy:Halhy_6089"/>
<proteinExistence type="predicted"/>
<dbReference type="PANTHER" id="PTHR30329">
    <property type="entry name" value="STATOR ELEMENT OF FLAGELLAR MOTOR COMPLEX"/>
    <property type="match status" value="1"/>
</dbReference>
<protein>
    <submittedName>
        <fullName evidence="6">OmpA/MotB domain protein</fullName>
    </submittedName>
</protein>
<dbReference type="PROSITE" id="PS51123">
    <property type="entry name" value="OMPA_2"/>
    <property type="match status" value="1"/>
</dbReference>
<evidence type="ECO:0000256" key="4">
    <source>
        <dbReference type="PROSITE-ProRule" id="PRU00473"/>
    </source>
</evidence>
<dbReference type="EMBL" id="CP002691">
    <property type="protein sequence ID" value="AEE53911.1"/>
    <property type="molecule type" value="Genomic_DNA"/>
</dbReference>
<sequence>MRTPFYISAILCFCLYNLSAQNPKNATTLPDWKIKPSELKVLNSPNRDINLSITPNGRYLYFMSGRGLQPWSQTHYTTFRGRPEADGDVWFAEKKNGEWGQPQCLQTPVNTGMGEDEPNISADGQTVYFQSWRSDWAYSGGPYYRAELHGDRWENPRGLGSGINRFFQSTGFATDGMSIAPNGRIMVIACGPQYDGPMDIFISRRDEDGFWSVPERLDVSTRQDERSVFIGADSKTLYFASNGWGGFGKLDIFKTTLEGGASTGELINIGKPFNTPDEDYGFVLDAPRNDLYFVREGDIYYANLGDNVDARIKPQPVVIINGLVREKGKGFLESNLFLLHNESDEIFSKARSNALSGEYSMSFPRYPGEFTIRVNFAEGYPSIEKKVTIDDKTPEVIEISFEVDPAIPVAEPIKPVVTVAKTPEPKTEAPTPSQNTAARVLFAFDQAVLNEAARQELAAVAEAAKKANRYTLTIIGHTDDAGAAEYNQQLSERRAKAVADYFAAQGLTAKIAAKGELVPAVTNDSEGNKAKNRRVEVVLEVE</sequence>
<dbReference type="SUPFAM" id="SSF82171">
    <property type="entry name" value="DPP6 N-terminal domain-like"/>
    <property type="match status" value="1"/>
</dbReference>
<dbReference type="OrthoDB" id="978270at2"/>
<reference key="2">
    <citation type="submission" date="2011-04" db="EMBL/GenBank/DDBJ databases">
        <title>Complete sequence of chromosome of Haliscomenobacter hydrossis DSM 1100.</title>
        <authorList>
            <consortium name="US DOE Joint Genome Institute (JGI-PGF)"/>
            <person name="Lucas S."/>
            <person name="Han J."/>
            <person name="Lapidus A."/>
            <person name="Bruce D."/>
            <person name="Goodwin L."/>
            <person name="Pitluck S."/>
            <person name="Peters L."/>
            <person name="Kyrpides N."/>
            <person name="Mavromatis K."/>
            <person name="Ivanova N."/>
            <person name="Ovchinnikova G."/>
            <person name="Pagani I."/>
            <person name="Daligault H."/>
            <person name="Detter J.C."/>
            <person name="Han C."/>
            <person name="Land M."/>
            <person name="Hauser L."/>
            <person name="Markowitz V."/>
            <person name="Cheng J.-F."/>
            <person name="Hugenholtz P."/>
            <person name="Woyke T."/>
            <person name="Wu D."/>
            <person name="Verbarg S."/>
            <person name="Frueling A."/>
            <person name="Brambilla E."/>
            <person name="Klenk H.-P."/>
            <person name="Eisen J.A."/>
        </authorList>
    </citation>
    <scope>NUCLEOTIDE SEQUENCE</scope>
    <source>
        <strain>DSM 1100</strain>
    </source>
</reference>
<dbReference type="eggNOG" id="COG2885">
    <property type="taxonomic scope" value="Bacteria"/>
</dbReference>
<reference evidence="6 7" key="1">
    <citation type="journal article" date="2011" name="Stand. Genomic Sci.">
        <title>Complete genome sequence of Haliscomenobacter hydrossis type strain (O).</title>
        <authorList>
            <consortium name="US DOE Joint Genome Institute (JGI-PGF)"/>
            <person name="Daligault H."/>
            <person name="Lapidus A."/>
            <person name="Zeytun A."/>
            <person name="Nolan M."/>
            <person name="Lucas S."/>
            <person name="Del Rio T.G."/>
            <person name="Tice H."/>
            <person name="Cheng J.F."/>
            <person name="Tapia R."/>
            <person name="Han C."/>
            <person name="Goodwin L."/>
            <person name="Pitluck S."/>
            <person name="Liolios K."/>
            <person name="Pagani I."/>
            <person name="Ivanova N."/>
            <person name="Huntemann M."/>
            <person name="Mavromatis K."/>
            <person name="Mikhailova N."/>
            <person name="Pati A."/>
            <person name="Chen A."/>
            <person name="Palaniappan K."/>
            <person name="Land M."/>
            <person name="Hauser L."/>
            <person name="Brambilla E.M."/>
            <person name="Rohde M."/>
            <person name="Verbarg S."/>
            <person name="Goker M."/>
            <person name="Bristow J."/>
            <person name="Eisen J.A."/>
            <person name="Markowitz V."/>
            <person name="Hugenholtz P."/>
            <person name="Kyrpides N.C."/>
            <person name="Klenk H.P."/>
            <person name="Woyke T."/>
        </authorList>
    </citation>
    <scope>NUCLEOTIDE SEQUENCE [LARGE SCALE GENOMIC DNA]</scope>
    <source>
        <strain evidence="7">ATCC 27775 / DSM 1100 / LMG 10767 / O</strain>
    </source>
</reference>
<dbReference type="AlphaFoldDB" id="F4L2J3"/>
<dbReference type="SUPFAM" id="SSF103088">
    <property type="entry name" value="OmpA-like"/>
    <property type="match status" value="1"/>
</dbReference>
<feature type="domain" description="OmpA-like" evidence="5">
    <location>
        <begin position="429"/>
        <end position="542"/>
    </location>
</feature>
<dbReference type="InterPro" id="IPR011659">
    <property type="entry name" value="WD40"/>
</dbReference>
<evidence type="ECO:0000313" key="6">
    <source>
        <dbReference type="EMBL" id="AEE53911.1"/>
    </source>
</evidence>
<dbReference type="RefSeq" id="WP_013768433.1">
    <property type="nucleotide sequence ID" value="NC_015510.1"/>
</dbReference>
<organism evidence="6 7">
    <name type="scientific">Haliscomenobacter hydrossis (strain ATCC 27775 / DSM 1100 / LMG 10767 / O)</name>
    <dbReference type="NCBI Taxonomy" id="760192"/>
    <lineage>
        <taxon>Bacteria</taxon>
        <taxon>Pseudomonadati</taxon>
        <taxon>Bacteroidota</taxon>
        <taxon>Saprospiria</taxon>
        <taxon>Saprospirales</taxon>
        <taxon>Haliscomenobacteraceae</taxon>
        <taxon>Haliscomenobacter</taxon>
    </lineage>
</organism>
<comment type="subcellular location">
    <subcellularLocation>
        <location evidence="1">Cell outer membrane</location>
    </subcellularLocation>
</comment>
<dbReference type="PANTHER" id="PTHR30329:SF21">
    <property type="entry name" value="LIPOPROTEIN YIAD-RELATED"/>
    <property type="match status" value="1"/>
</dbReference>
<dbReference type="InterPro" id="IPR036737">
    <property type="entry name" value="OmpA-like_sf"/>
</dbReference>
<dbReference type="GO" id="GO:0009279">
    <property type="term" value="C:cell outer membrane"/>
    <property type="evidence" value="ECO:0007669"/>
    <property type="project" value="UniProtKB-SubCell"/>
</dbReference>
<dbReference type="InterPro" id="IPR050330">
    <property type="entry name" value="Bact_OuterMem_StrucFunc"/>
</dbReference>
<keyword evidence="7" id="KW-1185">Reference proteome</keyword>
<dbReference type="Pfam" id="PF00691">
    <property type="entry name" value="OmpA"/>
    <property type="match status" value="1"/>
</dbReference>
<accession>F4L2J3</accession>
<keyword evidence="3" id="KW-0998">Cell outer membrane</keyword>